<dbReference type="EMBL" id="SCEB01215401">
    <property type="protein sequence ID" value="RXM29766.1"/>
    <property type="molecule type" value="Genomic_DNA"/>
</dbReference>
<organism evidence="2 3">
    <name type="scientific">Acipenser ruthenus</name>
    <name type="common">Sterlet sturgeon</name>
    <dbReference type="NCBI Taxonomy" id="7906"/>
    <lineage>
        <taxon>Eukaryota</taxon>
        <taxon>Metazoa</taxon>
        <taxon>Chordata</taxon>
        <taxon>Craniata</taxon>
        <taxon>Vertebrata</taxon>
        <taxon>Euteleostomi</taxon>
        <taxon>Actinopterygii</taxon>
        <taxon>Chondrostei</taxon>
        <taxon>Acipenseriformes</taxon>
        <taxon>Acipenseridae</taxon>
        <taxon>Acipenser</taxon>
    </lineage>
</organism>
<dbReference type="GO" id="GO:0004867">
    <property type="term" value="F:serine-type endopeptidase inhibitor activity"/>
    <property type="evidence" value="ECO:0007669"/>
    <property type="project" value="InterPro"/>
</dbReference>
<comment type="caution">
    <text evidence="2">The sequence shown here is derived from an EMBL/GenBank/DDBJ whole genome shotgun (WGS) entry which is preliminary data.</text>
</comment>
<feature type="domain" description="Inter-alpha-trypsin inhibitor heavy chain C-terminal" evidence="1">
    <location>
        <begin position="253"/>
        <end position="437"/>
    </location>
</feature>
<accession>A0A444U3H4</accession>
<gene>
    <name evidence="2" type="ORF">EOD39_8506</name>
</gene>
<evidence type="ECO:0000313" key="2">
    <source>
        <dbReference type="EMBL" id="RXM29766.1"/>
    </source>
</evidence>
<name>A0A444U3H4_ACIRT</name>
<evidence type="ECO:0000313" key="3">
    <source>
        <dbReference type="Proteomes" id="UP000289886"/>
    </source>
</evidence>
<dbReference type="PANTHER" id="PTHR10338:SF14">
    <property type="entry name" value="INTER-ALPHA-TRYPSIN INHIBITOR HEAVY CHAIN H2"/>
    <property type="match status" value="1"/>
</dbReference>
<dbReference type="InterPro" id="IPR050934">
    <property type="entry name" value="ITIH"/>
</dbReference>
<protein>
    <submittedName>
        <fullName evidence="2">Inter-alpha-trypsin inhibitor heavy chain H2</fullName>
    </submittedName>
</protein>
<reference evidence="2 3" key="1">
    <citation type="submission" date="2019-01" db="EMBL/GenBank/DDBJ databases">
        <title>Draft Genome and Complete Hox-Cluster Characterization of the Sterlet Sturgeon (Acipenser ruthenus).</title>
        <authorList>
            <person name="Wei Q."/>
        </authorList>
    </citation>
    <scope>NUCLEOTIDE SEQUENCE [LARGE SCALE GENOMIC DNA]</scope>
    <source>
        <strain evidence="2">WHYD16114868_AA</strain>
        <tissue evidence="2">Blood</tissue>
    </source>
</reference>
<sequence>MRDEFSLFSLGMGFDVDYDFLERIALENRGMAQRIYANQNASQQLKDFYQQVSSPLLRKILIEYPDEAVTDVTQNSFDKYFSGSELVVAGRVEPHGYSVLQSVITASSGTMDLSLQAVADVHELDEILALQKYVNPGFARQLWAYITVNQLLAERSLASTAAKKRKITQRIVSMALQHQFVTPMTAMLVESESGDERLLADSPKDPKQGCCSGGVENDPHFIIHLPKSKQDICFNIDSEPGKILNLVSDPDLGVVVNGQLIGAKKLEETKMSTFFGTIAIYCKKQDMKVEISTEHISVTNGKYAHLFSWEETGNMTQNGVKISIKKDTHVTVSVNEKISFMVLLHRVWKKHPVNVDFLGVYTPHTNMFSPEVHGLLGQFFSEPEVKVFNVHPGSDPKKPEATMEVKGHKLAVTRGWQKDYRADKVYGTNVYCWFIHNSGKGFIDGHYKDYIVPHLDSFLQRP</sequence>
<keyword evidence="3" id="KW-1185">Reference proteome</keyword>
<dbReference type="Proteomes" id="UP000289886">
    <property type="component" value="Unassembled WGS sequence"/>
</dbReference>
<evidence type="ECO:0000259" key="1">
    <source>
        <dbReference type="Pfam" id="PF06668"/>
    </source>
</evidence>
<dbReference type="InterPro" id="IPR010600">
    <property type="entry name" value="ITI_HC_C"/>
</dbReference>
<dbReference type="GO" id="GO:0030212">
    <property type="term" value="P:hyaluronan metabolic process"/>
    <property type="evidence" value="ECO:0007669"/>
    <property type="project" value="InterPro"/>
</dbReference>
<proteinExistence type="predicted"/>
<dbReference type="Pfam" id="PF06668">
    <property type="entry name" value="ITI_HC_C"/>
    <property type="match status" value="1"/>
</dbReference>
<dbReference type="AlphaFoldDB" id="A0A444U3H4"/>
<dbReference type="PANTHER" id="PTHR10338">
    <property type="entry name" value="INTER-ALPHA-TRYPSIN INHIBITOR HEAVY CHAIN FAMILY MEMBER"/>
    <property type="match status" value="1"/>
</dbReference>